<name>A0ABP8W0Y6_9ACTN</name>
<protein>
    <recommendedName>
        <fullName evidence="4">DUF3558 domain-containing protein</fullName>
    </recommendedName>
</protein>
<proteinExistence type="predicted"/>
<sequence>MAVVLVLVAGVVLGVVLLGGDDDAPDEPAAGPATPTSTPLADYDTLAVAVAREPFCEAVEPAVVTEVLEAEPTGVRTWADGEQVRLPEGGRDVAHEFGCRWAVDGAVASAWVFAPPVTRRQAIDLAQVAQSADGCAPMRGARPYGLPTLAAFCRVEGRRGAPAGTEASYRGLFGDAWLTCTLEVPGASPDEALAERAGRFCVSVLEAARLPGDYTRADPAADGPDGSPSPSIG</sequence>
<organism evidence="2 3">
    <name type="scientific">Nocardioides nanhaiensis</name>
    <dbReference type="NCBI Taxonomy" id="1476871"/>
    <lineage>
        <taxon>Bacteria</taxon>
        <taxon>Bacillati</taxon>
        <taxon>Actinomycetota</taxon>
        <taxon>Actinomycetes</taxon>
        <taxon>Propionibacteriales</taxon>
        <taxon>Nocardioidaceae</taxon>
        <taxon>Nocardioides</taxon>
    </lineage>
</organism>
<reference evidence="3" key="1">
    <citation type="journal article" date="2019" name="Int. J. Syst. Evol. Microbiol.">
        <title>The Global Catalogue of Microorganisms (GCM) 10K type strain sequencing project: providing services to taxonomists for standard genome sequencing and annotation.</title>
        <authorList>
            <consortium name="The Broad Institute Genomics Platform"/>
            <consortium name="The Broad Institute Genome Sequencing Center for Infectious Disease"/>
            <person name="Wu L."/>
            <person name="Ma J."/>
        </authorList>
    </citation>
    <scope>NUCLEOTIDE SEQUENCE [LARGE SCALE GENOMIC DNA]</scope>
    <source>
        <strain evidence="3">JCM 18127</strain>
    </source>
</reference>
<evidence type="ECO:0008006" key="4">
    <source>
        <dbReference type="Google" id="ProtNLM"/>
    </source>
</evidence>
<evidence type="ECO:0000313" key="3">
    <source>
        <dbReference type="Proteomes" id="UP001500621"/>
    </source>
</evidence>
<keyword evidence="3" id="KW-1185">Reference proteome</keyword>
<evidence type="ECO:0000313" key="2">
    <source>
        <dbReference type="EMBL" id="GAA4677811.1"/>
    </source>
</evidence>
<dbReference type="Proteomes" id="UP001500621">
    <property type="component" value="Unassembled WGS sequence"/>
</dbReference>
<accession>A0ABP8W0Y6</accession>
<evidence type="ECO:0000256" key="1">
    <source>
        <dbReference type="SAM" id="MobiDB-lite"/>
    </source>
</evidence>
<gene>
    <name evidence="2" type="ORF">GCM10023226_13820</name>
</gene>
<dbReference type="EMBL" id="BAABIM010000001">
    <property type="protein sequence ID" value="GAA4677811.1"/>
    <property type="molecule type" value="Genomic_DNA"/>
</dbReference>
<comment type="caution">
    <text evidence="2">The sequence shown here is derived from an EMBL/GenBank/DDBJ whole genome shotgun (WGS) entry which is preliminary data.</text>
</comment>
<feature type="region of interest" description="Disordered" evidence="1">
    <location>
        <begin position="213"/>
        <end position="233"/>
    </location>
</feature>